<reference evidence="3 4" key="1">
    <citation type="submission" date="2020-04" db="EMBL/GenBank/DDBJ databases">
        <authorList>
            <person name="Yoon J."/>
        </authorList>
    </citation>
    <scope>NUCLEOTIDE SEQUENCE [LARGE SCALE GENOMIC DNA]</scope>
    <source>
        <strain evidence="3 4">KMU-166</strain>
    </source>
</reference>
<dbReference type="EMBL" id="JAAWWK010000005">
    <property type="protein sequence ID" value="NKI18689.1"/>
    <property type="molecule type" value="Genomic_DNA"/>
</dbReference>
<dbReference type="Pfam" id="PF13561">
    <property type="entry name" value="adh_short_C2"/>
    <property type="match status" value="1"/>
</dbReference>
<protein>
    <submittedName>
        <fullName evidence="3">SDR family oxidoreductase</fullName>
    </submittedName>
</protein>
<dbReference type="PRINTS" id="PR00081">
    <property type="entry name" value="GDHRDH"/>
</dbReference>
<dbReference type="CDD" id="cd05233">
    <property type="entry name" value="SDR_c"/>
    <property type="match status" value="1"/>
</dbReference>
<dbReference type="SUPFAM" id="SSF51735">
    <property type="entry name" value="NAD(P)-binding Rossmann-fold domains"/>
    <property type="match status" value="1"/>
</dbReference>
<name>A0ABX1GHJ7_9GAMM</name>
<comment type="caution">
    <text evidence="3">The sequence shown here is derived from an EMBL/GenBank/DDBJ whole genome shotgun (WGS) entry which is preliminary data.</text>
</comment>
<dbReference type="InterPro" id="IPR002347">
    <property type="entry name" value="SDR_fam"/>
</dbReference>
<dbReference type="PANTHER" id="PTHR43669:SF14">
    <property type="entry name" value="OXIDOREDUCTASE"/>
    <property type="match status" value="1"/>
</dbReference>
<sequence length="288" mass="30716">MRRLEGKVAIVTGAGGSIGTAGVKRLAEEGANLVLNDIREEALMAAAEACREAGAKVVTLATDTRSEEACDEMAAKAVEEFGRIDTVWANAGQVWVAEALEQDKDFWTRCLDLELTGQWLPVRAALPTMQAQNSGSVIFSSSMTANVGIKHISAYSAAKGALQALVKALSVEFGHHKIRFNSLALGSVEGRHIIESNAMRSGMTYEEAEAVVNMTKKFRDLIFAVGRMGTPEDIAPIVAYFASDESEWVTGANHYIDGGLTHLGMAGMHNLDSEQLMAVGSALGIELG</sequence>
<dbReference type="Proteomes" id="UP000765845">
    <property type="component" value="Unassembled WGS sequence"/>
</dbReference>
<keyword evidence="4" id="KW-1185">Reference proteome</keyword>
<proteinExistence type="inferred from homology"/>
<keyword evidence="2" id="KW-0560">Oxidoreductase</keyword>
<dbReference type="PANTHER" id="PTHR43669">
    <property type="entry name" value="5-KETO-D-GLUCONATE 5-REDUCTASE"/>
    <property type="match status" value="1"/>
</dbReference>
<dbReference type="InterPro" id="IPR020904">
    <property type="entry name" value="Sc_DH/Rdtase_CS"/>
</dbReference>
<evidence type="ECO:0000256" key="1">
    <source>
        <dbReference type="ARBA" id="ARBA00006484"/>
    </source>
</evidence>
<evidence type="ECO:0000313" key="3">
    <source>
        <dbReference type="EMBL" id="NKI18689.1"/>
    </source>
</evidence>
<evidence type="ECO:0000313" key="4">
    <source>
        <dbReference type="Proteomes" id="UP000765845"/>
    </source>
</evidence>
<organism evidence="3 4">
    <name type="scientific">Spongiibacter thalassae</name>
    <dbReference type="NCBI Taxonomy" id="2721624"/>
    <lineage>
        <taxon>Bacteria</taxon>
        <taxon>Pseudomonadati</taxon>
        <taxon>Pseudomonadota</taxon>
        <taxon>Gammaproteobacteria</taxon>
        <taxon>Cellvibrionales</taxon>
        <taxon>Spongiibacteraceae</taxon>
        <taxon>Spongiibacter</taxon>
    </lineage>
</organism>
<evidence type="ECO:0000256" key="2">
    <source>
        <dbReference type="ARBA" id="ARBA00023002"/>
    </source>
</evidence>
<comment type="similarity">
    <text evidence="1">Belongs to the short-chain dehydrogenases/reductases (SDR) family.</text>
</comment>
<dbReference type="RefSeq" id="WP_168451201.1">
    <property type="nucleotide sequence ID" value="NZ_JAAWWK010000005.1"/>
</dbReference>
<dbReference type="Gene3D" id="3.40.50.720">
    <property type="entry name" value="NAD(P)-binding Rossmann-like Domain"/>
    <property type="match status" value="1"/>
</dbReference>
<accession>A0ABX1GHJ7</accession>
<gene>
    <name evidence="3" type="ORF">HCU74_14850</name>
</gene>
<dbReference type="InterPro" id="IPR036291">
    <property type="entry name" value="NAD(P)-bd_dom_sf"/>
</dbReference>
<dbReference type="PROSITE" id="PS00061">
    <property type="entry name" value="ADH_SHORT"/>
    <property type="match status" value="1"/>
</dbReference>